<dbReference type="AlphaFoldDB" id="A0AAF0R828"/>
<name>A0AAF0R828_SOLVR</name>
<sequence>MCAEKFSNQCPNEVEELANRIKKSRRMLIRRSIKWKRKMIFYPRRKMAGPLRSGHSIGFECQSAAVRAIYNLEIKDILSLMRLLRSKFNDEQLHIPVVQFFRENLPNLAVVRNEDDTHEVKRKEADGNLSTDQFNGRNLHVSLLRRLSMAYPDCSNAVPSLGGFESSSKSVKTTLFGAENMQIKQFVLEDPSDTQMFELQDTLQTPDVNNNPLSVGMTPKTLRFPKTGEVLLSVHGSPLGVFKEDDTEPIHESEDA</sequence>
<proteinExistence type="predicted"/>
<evidence type="ECO:0000313" key="2">
    <source>
        <dbReference type="Proteomes" id="UP001234989"/>
    </source>
</evidence>
<keyword evidence="2" id="KW-1185">Reference proteome</keyword>
<organism evidence="1 2">
    <name type="scientific">Solanum verrucosum</name>
    <dbReference type="NCBI Taxonomy" id="315347"/>
    <lineage>
        <taxon>Eukaryota</taxon>
        <taxon>Viridiplantae</taxon>
        <taxon>Streptophyta</taxon>
        <taxon>Embryophyta</taxon>
        <taxon>Tracheophyta</taxon>
        <taxon>Spermatophyta</taxon>
        <taxon>Magnoliopsida</taxon>
        <taxon>eudicotyledons</taxon>
        <taxon>Gunneridae</taxon>
        <taxon>Pentapetalae</taxon>
        <taxon>asterids</taxon>
        <taxon>lamiids</taxon>
        <taxon>Solanales</taxon>
        <taxon>Solanaceae</taxon>
        <taxon>Solanoideae</taxon>
        <taxon>Solaneae</taxon>
        <taxon>Solanum</taxon>
    </lineage>
</organism>
<dbReference type="EMBL" id="CP133617">
    <property type="protein sequence ID" value="WMV35492.1"/>
    <property type="molecule type" value="Genomic_DNA"/>
</dbReference>
<protein>
    <submittedName>
        <fullName evidence="1">Uncharacterized protein</fullName>
    </submittedName>
</protein>
<dbReference type="PANTHER" id="PTHR37248">
    <property type="entry name" value="TRANSLATION INITIATION FACTOR"/>
    <property type="match status" value="1"/>
</dbReference>
<gene>
    <name evidence="1" type="ORF">MTR67_028877</name>
</gene>
<dbReference type="PANTHER" id="PTHR37248:SF1">
    <property type="entry name" value="TRANSLATION INITIATION FACTOR"/>
    <property type="match status" value="1"/>
</dbReference>
<accession>A0AAF0R828</accession>
<evidence type="ECO:0000313" key="1">
    <source>
        <dbReference type="EMBL" id="WMV35492.1"/>
    </source>
</evidence>
<reference evidence="1" key="1">
    <citation type="submission" date="2023-08" db="EMBL/GenBank/DDBJ databases">
        <title>A de novo genome assembly of Solanum verrucosum Schlechtendal, a Mexican diploid species geographically isolated from the other diploid A-genome species in potato relatives.</title>
        <authorList>
            <person name="Hosaka K."/>
        </authorList>
    </citation>
    <scope>NUCLEOTIDE SEQUENCE</scope>
    <source>
        <tissue evidence="1">Young leaves</tissue>
    </source>
</reference>
<dbReference type="Proteomes" id="UP001234989">
    <property type="component" value="Chromosome 6"/>
</dbReference>